<gene>
    <name evidence="1" type="ORF">MOO45_01595</name>
</gene>
<dbReference type="InterPro" id="IPR013325">
    <property type="entry name" value="RNA_pol_sigma_r2"/>
</dbReference>
<dbReference type="EMBL" id="CP093366">
    <property type="protein sequence ID" value="UQS82409.1"/>
    <property type="molecule type" value="Genomic_DNA"/>
</dbReference>
<reference evidence="1" key="1">
    <citation type="journal article" date="2022" name="Int. J. Syst. Evol. Microbiol.">
        <title>Apilactobacillus apisilvae sp. nov., Nicolia spurrieriana gen. nov. sp. nov., Bombilactobacillus folatiphilus sp. nov. and Bombilactobacillus thymidiniphilus sp. nov., four new lactic acid bacterial isolates from stingless bees Tetragonula carbonaria and Austroplebeia australis.</title>
        <authorList>
            <person name="Oliphant S.A."/>
            <person name="Watson-Haigh N.S."/>
            <person name="Sumby K.M."/>
            <person name="Gardner J."/>
            <person name="Groom S."/>
            <person name="Jiranek V."/>
        </authorList>
    </citation>
    <scope>NUCLEOTIDE SEQUENCE</scope>
    <source>
        <strain evidence="1">SG4_D2</strain>
    </source>
</reference>
<organism evidence="1 2">
    <name type="scientific">Bombilactobacillus folatiphilus</name>
    <dbReference type="NCBI Taxonomy" id="2923362"/>
    <lineage>
        <taxon>Bacteria</taxon>
        <taxon>Bacillati</taxon>
        <taxon>Bacillota</taxon>
        <taxon>Bacilli</taxon>
        <taxon>Lactobacillales</taxon>
        <taxon>Lactobacillaceae</taxon>
        <taxon>Bombilactobacillus</taxon>
    </lineage>
</organism>
<name>A0ABY4P9W3_9LACO</name>
<keyword evidence="2" id="KW-1185">Reference proteome</keyword>
<dbReference type="SUPFAM" id="SSF88946">
    <property type="entry name" value="Sigma2 domain of RNA polymerase sigma factors"/>
    <property type="match status" value="1"/>
</dbReference>
<evidence type="ECO:0008006" key="3">
    <source>
        <dbReference type="Google" id="ProtNLM"/>
    </source>
</evidence>
<evidence type="ECO:0000313" key="2">
    <source>
        <dbReference type="Proteomes" id="UP000831495"/>
    </source>
</evidence>
<accession>A0ABY4P9W3</accession>
<protein>
    <recommendedName>
        <fullName evidence="3">Sigma-70 family RNA polymerase sigma factor</fullName>
    </recommendedName>
</protein>
<sequence>MQTKDLVKQELTWVKAVREQNDSAALEKLFYKYLPLIENTRRRYQLRLFDQDDWRQEARIVCVETCRRFNEQQGSKFGSFYKLRLQNHWTNLLRQQLAVKRQTNTQAVSMEALKQANPDLENDLQADYNVNASKNEIEFLFQDFRKLLEHLSLVELQGLQMLLGTKMTYLVQTSPYSAKQISQASQRSRSKFMAFYHGVLLDI</sequence>
<proteinExistence type="predicted"/>
<dbReference type="Proteomes" id="UP000831495">
    <property type="component" value="Chromosome"/>
</dbReference>
<dbReference type="Gene3D" id="1.10.1740.10">
    <property type="match status" value="1"/>
</dbReference>
<dbReference type="RefSeq" id="WP_249514680.1">
    <property type="nucleotide sequence ID" value="NZ_CP093366.1"/>
</dbReference>
<evidence type="ECO:0000313" key="1">
    <source>
        <dbReference type="EMBL" id="UQS82409.1"/>
    </source>
</evidence>